<evidence type="ECO:0000256" key="3">
    <source>
        <dbReference type="ARBA" id="ARBA00023163"/>
    </source>
</evidence>
<feature type="region of interest" description="Disordered" evidence="5">
    <location>
        <begin position="119"/>
        <end position="160"/>
    </location>
</feature>
<evidence type="ECO:0000256" key="5">
    <source>
        <dbReference type="SAM" id="MobiDB-lite"/>
    </source>
</evidence>
<dbReference type="InterPro" id="IPR044847">
    <property type="entry name" value="KAN_fam"/>
</dbReference>
<dbReference type="PROSITE" id="PS51294">
    <property type="entry name" value="HTH_MYB"/>
    <property type="match status" value="1"/>
</dbReference>
<keyword evidence="4" id="KW-0539">Nucleus</keyword>
<evidence type="ECO:0000256" key="2">
    <source>
        <dbReference type="ARBA" id="ARBA00023015"/>
    </source>
</evidence>
<gene>
    <name evidence="7" type="ORF">KI387_032515</name>
</gene>
<organism evidence="7 8">
    <name type="scientific">Taxus chinensis</name>
    <name type="common">Chinese yew</name>
    <name type="synonym">Taxus wallichiana var. chinensis</name>
    <dbReference type="NCBI Taxonomy" id="29808"/>
    <lineage>
        <taxon>Eukaryota</taxon>
        <taxon>Viridiplantae</taxon>
        <taxon>Streptophyta</taxon>
        <taxon>Embryophyta</taxon>
        <taxon>Tracheophyta</taxon>
        <taxon>Spermatophyta</taxon>
        <taxon>Pinopsida</taxon>
        <taxon>Pinidae</taxon>
        <taxon>Conifers II</taxon>
        <taxon>Cupressales</taxon>
        <taxon>Taxaceae</taxon>
        <taxon>Taxus</taxon>
    </lineage>
</organism>
<dbReference type="InterPro" id="IPR017930">
    <property type="entry name" value="Myb_dom"/>
</dbReference>
<dbReference type="GO" id="GO:0006355">
    <property type="term" value="P:regulation of DNA-templated transcription"/>
    <property type="evidence" value="ECO:0007669"/>
    <property type="project" value="InterPro"/>
</dbReference>
<dbReference type="GO" id="GO:0000976">
    <property type="term" value="F:transcription cis-regulatory region binding"/>
    <property type="evidence" value="ECO:0007669"/>
    <property type="project" value="InterPro"/>
</dbReference>
<feature type="non-terminal residue" evidence="7">
    <location>
        <position position="160"/>
    </location>
</feature>
<dbReference type="SUPFAM" id="SSF46689">
    <property type="entry name" value="Homeodomain-like"/>
    <property type="match status" value="1"/>
</dbReference>
<evidence type="ECO:0000313" key="8">
    <source>
        <dbReference type="Proteomes" id="UP000824469"/>
    </source>
</evidence>
<accession>A0AA38F3P1</accession>
<dbReference type="Gene3D" id="1.10.10.60">
    <property type="entry name" value="Homeodomain-like"/>
    <property type="match status" value="1"/>
</dbReference>
<feature type="compositionally biased region" description="Polar residues" evidence="5">
    <location>
        <begin position="147"/>
        <end position="160"/>
    </location>
</feature>
<dbReference type="EMBL" id="JAHRHJ020003813">
    <property type="protein sequence ID" value="KAH9288398.1"/>
    <property type="molecule type" value="Genomic_DNA"/>
</dbReference>
<keyword evidence="2" id="KW-0805">Transcription regulation</keyword>
<dbReference type="GO" id="GO:0010158">
    <property type="term" value="P:abaxial cell fate specification"/>
    <property type="evidence" value="ECO:0007669"/>
    <property type="project" value="InterPro"/>
</dbReference>
<dbReference type="NCBIfam" id="TIGR01557">
    <property type="entry name" value="myb_SHAQKYF"/>
    <property type="match status" value="1"/>
</dbReference>
<feature type="compositionally biased region" description="Low complexity" evidence="5">
    <location>
        <begin position="72"/>
        <end position="85"/>
    </location>
</feature>
<dbReference type="AlphaFoldDB" id="A0AA38F3P1"/>
<sequence length="160" mass="18324">ATPKLILERMNVNGLTISHVKSHLQMYRCTKKDDACRDTKSSPTQQMLTSQDQPFTENNCCQNSLKRLWTDETSSPQETTSTEQSANMSRSYRNYMQREKFKDCSIVNKYAIPKVGSYGDGTMTQCMTDSSHKKRNKNMFSHHLSEQESSATNGSRESFK</sequence>
<feature type="non-terminal residue" evidence="7">
    <location>
        <position position="1"/>
    </location>
</feature>
<reference evidence="7 8" key="1">
    <citation type="journal article" date="2021" name="Nat. Plants">
        <title>The Taxus genome provides insights into paclitaxel biosynthesis.</title>
        <authorList>
            <person name="Xiong X."/>
            <person name="Gou J."/>
            <person name="Liao Q."/>
            <person name="Li Y."/>
            <person name="Zhou Q."/>
            <person name="Bi G."/>
            <person name="Li C."/>
            <person name="Du R."/>
            <person name="Wang X."/>
            <person name="Sun T."/>
            <person name="Guo L."/>
            <person name="Liang H."/>
            <person name="Lu P."/>
            <person name="Wu Y."/>
            <person name="Zhang Z."/>
            <person name="Ro D.K."/>
            <person name="Shang Y."/>
            <person name="Huang S."/>
            <person name="Yan J."/>
        </authorList>
    </citation>
    <scope>NUCLEOTIDE SEQUENCE [LARGE SCALE GENOMIC DNA]</scope>
    <source>
        <strain evidence="7">Ta-2019</strain>
    </source>
</reference>
<evidence type="ECO:0000256" key="4">
    <source>
        <dbReference type="ARBA" id="ARBA00023242"/>
    </source>
</evidence>
<evidence type="ECO:0000256" key="1">
    <source>
        <dbReference type="ARBA" id="ARBA00004123"/>
    </source>
</evidence>
<dbReference type="GO" id="GO:0005634">
    <property type="term" value="C:nucleus"/>
    <property type="evidence" value="ECO:0007669"/>
    <property type="project" value="UniProtKB-SubCell"/>
</dbReference>
<dbReference type="InterPro" id="IPR009057">
    <property type="entry name" value="Homeodomain-like_sf"/>
</dbReference>
<dbReference type="PANTHER" id="PTHR31496:SF3">
    <property type="entry name" value="TRANSCRIPTION REPRESSOR KAN1"/>
    <property type="match status" value="1"/>
</dbReference>
<dbReference type="Proteomes" id="UP000824469">
    <property type="component" value="Unassembled WGS sequence"/>
</dbReference>
<proteinExistence type="predicted"/>
<comment type="subcellular location">
    <subcellularLocation>
        <location evidence="1">Nucleus</location>
    </subcellularLocation>
</comment>
<keyword evidence="8" id="KW-1185">Reference proteome</keyword>
<dbReference type="PANTHER" id="PTHR31496">
    <property type="entry name" value="TRANSCRIPTION FACTOR KAN2-RELATED"/>
    <property type="match status" value="1"/>
</dbReference>
<feature type="region of interest" description="Disordered" evidence="5">
    <location>
        <begin position="69"/>
        <end position="91"/>
    </location>
</feature>
<dbReference type="InterPro" id="IPR006447">
    <property type="entry name" value="Myb_dom_plants"/>
</dbReference>
<protein>
    <recommendedName>
        <fullName evidence="6">HTH myb-type domain-containing protein</fullName>
    </recommendedName>
</protein>
<feature type="domain" description="HTH myb-type" evidence="6">
    <location>
        <begin position="1"/>
        <end position="32"/>
    </location>
</feature>
<name>A0AA38F3P1_TAXCH</name>
<evidence type="ECO:0000313" key="7">
    <source>
        <dbReference type="EMBL" id="KAH9288398.1"/>
    </source>
</evidence>
<comment type="caution">
    <text evidence="7">The sequence shown here is derived from an EMBL/GenBank/DDBJ whole genome shotgun (WGS) entry which is preliminary data.</text>
</comment>
<keyword evidence="3" id="KW-0804">Transcription</keyword>
<evidence type="ECO:0000259" key="6">
    <source>
        <dbReference type="PROSITE" id="PS51294"/>
    </source>
</evidence>